<protein>
    <submittedName>
        <fullName evidence="1">Uncharacterized protein</fullName>
    </submittedName>
</protein>
<dbReference type="EMBL" id="LAZR01015682">
    <property type="protein sequence ID" value="KKM07857.1"/>
    <property type="molecule type" value="Genomic_DNA"/>
</dbReference>
<name>A0A0F9HXR0_9ZZZZ</name>
<gene>
    <name evidence="1" type="ORF">LCGC14_1729730</name>
</gene>
<reference evidence="1" key="1">
    <citation type="journal article" date="2015" name="Nature">
        <title>Complex archaea that bridge the gap between prokaryotes and eukaryotes.</title>
        <authorList>
            <person name="Spang A."/>
            <person name="Saw J.H."/>
            <person name="Jorgensen S.L."/>
            <person name="Zaremba-Niedzwiedzka K."/>
            <person name="Martijn J."/>
            <person name="Lind A.E."/>
            <person name="van Eijk R."/>
            <person name="Schleper C."/>
            <person name="Guy L."/>
            <person name="Ettema T.J."/>
        </authorList>
    </citation>
    <scope>NUCLEOTIDE SEQUENCE</scope>
</reference>
<accession>A0A0F9HXR0</accession>
<organism evidence="1">
    <name type="scientific">marine sediment metagenome</name>
    <dbReference type="NCBI Taxonomy" id="412755"/>
    <lineage>
        <taxon>unclassified sequences</taxon>
        <taxon>metagenomes</taxon>
        <taxon>ecological metagenomes</taxon>
    </lineage>
</organism>
<sequence length="64" mass="7814">MPDRPSWIQDDMLEFLDDLRDSAVTNMYAARPYIMDEYYMLSKQEASELLRYWQKTFAARHEFI</sequence>
<evidence type="ECO:0000313" key="1">
    <source>
        <dbReference type="EMBL" id="KKM07857.1"/>
    </source>
</evidence>
<comment type="caution">
    <text evidence="1">The sequence shown here is derived from an EMBL/GenBank/DDBJ whole genome shotgun (WGS) entry which is preliminary data.</text>
</comment>
<proteinExistence type="predicted"/>
<dbReference type="AlphaFoldDB" id="A0A0F9HXR0"/>